<dbReference type="Proteomes" id="UP000000268">
    <property type="component" value="Chromosome"/>
</dbReference>
<dbReference type="eggNOG" id="COG3011">
    <property type="taxonomic scope" value="Bacteria"/>
</dbReference>
<proteinExistence type="predicted"/>
<dbReference type="STRING" id="329726.AM1_0843"/>
<dbReference type="PANTHER" id="PTHR33639:SF2">
    <property type="entry name" value="DUF393 DOMAIN-CONTAINING PROTEIN"/>
    <property type="match status" value="1"/>
</dbReference>
<dbReference type="Pfam" id="PF04134">
    <property type="entry name" value="DCC1-like"/>
    <property type="match status" value="1"/>
</dbReference>
<dbReference type="InterPro" id="IPR052927">
    <property type="entry name" value="DCC_oxidoreductase"/>
</dbReference>
<dbReference type="InterPro" id="IPR007263">
    <property type="entry name" value="DCC1-like"/>
</dbReference>
<reference evidence="1 2" key="1">
    <citation type="journal article" date="2008" name="Proc. Natl. Acad. Sci. U.S.A.">
        <title>Niche adaptation and genome expansion in the chlorophyll d-producing cyanobacterium Acaryochloris marina.</title>
        <authorList>
            <person name="Swingley W.D."/>
            <person name="Chen M."/>
            <person name="Cheung P.C."/>
            <person name="Conrad A.L."/>
            <person name="Dejesa L.C."/>
            <person name="Hao J."/>
            <person name="Honchak B.M."/>
            <person name="Karbach L.E."/>
            <person name="Kurdoglu A."/>
            <person name="Lahiri S."/>
            <person name="Mastrian S.D."/>
            <person name="Miyashita H."/>
            <person name="Page L."/>
            <person name="Ramakrishna P."/>
            <person name="Satoh S."/>
            <person name="Sattley W.M."/>
            <person name="Shimada Y."/>
            <person name="Taylor H.L."/>
            <person name="Tomo T."/>
            <person name="Tsuchiya T."/>
            <person name="Wang Z.T."/>
            <person name="Raymond J."/>
            <person name="Mimuro M."/>
            <person name="Blankenship R.E."/>
            <person name="Touchman J.W."/>
        </authorList>
    </citation>
    <scope>NUCLEOTIDE SEQUENCE [LARGE SCALE GENOMIC DNA]</scope>
    <source>
        <strain evidence="2">MBIC 11017</strain>
    </source>
</reference>
<accession>B0BYK2</accession>
<keyword evidence="2" id="KW-1185">Reference proteome</keyword>
<name>B0BYK2_ACAM1</name>
<gene>
    <name evidence="1" type="ordered locus">AM1_0843</name>
</gene>
<protein>
    <recommendedName>
        <fullName evidence="3">Thiol-disulphide oxidoreductase DCC</fullName>
    </recommendedName>
</protein>
<dbReference type="AlphaFoldDB" id="B0BYK2"/>
<organism evidence="1 2">
    <name type="scientific">Acaryochloris marina (strain MBIC 11017)</name>
    <dbReference type="NCBI Taxonomy" id="329726"/>
    <lineage>
        <taxon>Bacteria</taxon>
        <taxon>Bacillati</taxon>
        <taxon>Cyanobacteriota</taxon>
        <taxon>Cyanophyceae</taxon>
        <taxon>Acaryochloridales</taxon>
        <taxon>Acaryochloridaceae</taxon>
        <taxon>Acaryochloris</taxon>
    </lineage>
</organism>
<evidence type="ECO:0008006" key="3">
    <source>
        <dbReference type="Google" id="ProtNLM"/>
    </source>
</evidence>
<sequence length="151" mass="17194">MSNSMATPQLSNQTASQPTATQQPIVFFDGECVMCNGFVDLLLKVDPLGTILIAPLQGQTARQYLPPLPLDREAWSIYYQDERGLYNQSDAFIQVCKRLGGVWSIFTAIGLIPRPIRDLIYRLIARNRYRLFGRRDTCRVPNKSEQARFLP</sequence>
<evidence type="ECO:0000313" key="1">
    <source>
        <dbReference type="EMBL" id="ABW25887.1"/>
    </source>
</evidence>
<dbReference type="PANTHER" id="PTHR33639">
    <property type="entry name" value="THIOL-DISULFIDE OXIDOREDUCTASE DCC"/>
    <property type="match status" value="1"/>
</dbReference>
<dbReference type="HOGENOM" id="CLU_092206_2_1_3"/>
<dbReference type="KEGG" id="amr:AM1_0843"/>
<evidence type="ECO:0000313" key="2">
    <source>
        <dbReference type="Proteomes" id="UP000000268"/>
    </source>
</evidence>
<dbReference type="EMBL" id="CP000828">
    <property type="protein sequence ID" value="ABW25887.1"/>
    <property type="molecule type" value="Genomic_DNA"/>
</dbReference>
<dbReference type="GO" id="GO:0015035">
    <property type="term" value="F:protein-disulfide reductase activity"/>
    <property type="evidence" value="ECO:0007669"/>
    <property type="project" value="InterPro"/>
</dbReference>